<evidence type="ECO:0000256" key="1">
    <source>
        <dbReference type="SAM" id="MobiDB-lite"/>
    </source>
</evidence>
<protein>
    <submittedName>
        <fullName evidence="2">Uncharacterized protein</fullName>
    </submittedName>
</protein>
<keyword evidence="3" id="KW-1185">Reference proteome</keyword>
<proteinExistence type="predicted"/>
<evidence type="ECO:0000313" key="2">
    <source>
        <dbReference type="EMBL" id="KPA42351.1"/>
    </source>
</evidence>
<gene>
    <name evidence="2" type="ORF">FLAG1_04779</name>
</gene>
<sequence>MKSSQPAAAAPANVSGVLNCTRSYVGICAVVVMLMMSTMVWRQTDLVAVRIHSFEPQPPTETTDSREPKNPKTSSTLPRFWSAKGENIDDLAYWEKPKGVEKIMGLVFYGRRQSVSILDCYLKRNLVKNGGLLDGVIFVERTKDPRDLALLQKLLESEDTYQKWQVEMSDEDNFSSGFGNSYDRVEDDVMYVKIDDDIVFMEDSVIPSIVKKKVDHPEYYIVSANVVNQPLLSWVHWNLGAIRPYLPEVDASGKAIPLTAHNTTKEEWKSSDLPPWSSPESFSIQDWDPEGIKHRWLPLDKGGKDHILDTTPIEATEYSPMGRGWTEWTIGAQEHFSLFENLGKKKLSAYKFDIWDFQYERMGIQFVALLGRDINRAKPIEADDENHFSCNMPRMMGRHAVADGRGVVAHYSFGSQRAGMDQTDILDRYRSFAHNHICADPILWTPEEG</sequence>
<comment type="caution">
    <text evidence="2">The sequence shown here is derived from an EMBL/GenBank/DDBJ whole genome shotgun (WGS) entry which is preliminary data.</text>
</comment>
<dbReference type="OrthoDB" id="5593235at2759"/>
<feature type="region of interest" description="Disordered" evidence="1">
    <location>
        <begin position="55"/>
        <end position="79"/>
    </location>
</feature>
<dbReference type="AlphaFoldDB" id="A0A0N0DFC6"/>
<reference evidence="2 3" key="1">
    <citation type="submission" date="2015-04" db="EMBL/GenBank/DDBJ databases">
        <title>The draft genome sequence of Fusarium langsethiae, a T-2/HT-2 mycotoxin producer.</title>
        <authorList>
            <person name="Lysoe E."/>
            <person name="Divon H.H."/>
            <person name="Terzi V."/>
            <person name="Orru L."/>
            <person name="Lamontanara A."/>
            <person name="Kolseth A.-K."/>
            <person name="Frandsen R.J."/>
            <person name="Nielsen K."/>
            <person name="Thrane U."/>
        </authorList>
    </citation>
    <scope>NUCLEOTIDE SEQUENCE [LARGE SCALE GENOMIC DNA]</scope>
    <source>
        <strain evidence="2 3">Fl201059</strain>
    </source>
</reference>
<organism evidence="2 3">
    <name type="scientific">Fusarium langsethiae</name>
    <dbReference type="NCBI Taxonomy" id="179993"/>
    <lineage>
        <taxon>Eukaryota</taxon>
        <taxon>Fungi</taxon>
        <taxon>Dikarya</taxon>
        <taxon>Ascomycota</taxon>
        <taxon>Pezizomycotina</taxon>
        <taxon>Sordariomycetes</taxon>
        <taxon>Hypocreomycetidae</taxon>
        <taxon>Hypocreales</taxon>
        <taxon>Nectriaceae</taxon>
        <taxon>Fusarium</taxon>
    </lineage>
</organism>
<dbReference type="EMBL" id="JXCE01000068">
    <property type="protein sequence ID" value="KPA42351.1"/>
    <property type="molecule type" value="Genomic_DNA"/>
</dbReference>
<evidence type="ECO:0000313" key="3">
    <source>
        <dbReference type="Proteomes" id="UP000037904"/>
    </source>
</evidence>
<dbReference type="Proteomes" id="UP000037904">
    <property type="component" value="Unassembled WGS sequence"/>
</dbReference>
<accession>A0A0N0DFC6</accession>
<name>A0A0N0DFC6_FUSLA</name>